<reference evidence="2" key="1">
    <citation type="submission" date="2020-11" db="EMBL/GenBank/DDBJ databases">
        <authorList>
            <person name="Tran Van P."/>
        </authorList>
    </citation>
    <scope>NUCLEOTIDE SEQUENCE</scope>
</reference>
<proteinExistence type="predicted"/>
<dbReference type="EMBL" id="OA882096">
    <property type="protein sequence ID" value="CAD7272743.1"/>
    <property type="molecule type" value="Genomic_DNA"/>
</dbReference>
<dbReference type="Proteomes" id="UP000678499">
    <property type="component" value="Unassembled WGS sequence"/>
</dbReference>
<organism evidence="2">
    <name type="scientific">Notodromas monacha</name>
    <dbReference type="NCBI Taxonomy" id="399045"/>
    <lineage>
        <taxon>Eukaryota</taxon>
        <taxon>Metazoa</taxon>
        <taxon>Ecdysozoa</taxon>
        <taxon>Arthropoda</taxon>
        <taxon>Crustacea</taxon>
        <taxon>Oligostraca</taxon>
        <taxon>Ostracoda</taxon>
        <taxon>Podocopa</taxon>
        <taxon>Podocopida</taxon>
        <taxon>Cypridocopina</taxon>
        <taxon>Cypridoidea</taxon>
        <taxon>Cyprididae</taxon>
        <taxon>Notodromas</taxon>
    </lineage>
</organism>
<evidence type="ECO:0000313" key="2">
    <source>
        <dbReference type="EMBL" id="CAD7272743.1"/>
    </source>
</evidence>
<sequence>MAVVCGYGPMNPQPWMMADQNCRAPPGRIGVKSVVKMDTNLGPGQVVSDRVFMPQDLGQFGSEVCRNPSCKCQVLKSKSYGYVRHVRRMHGLPTQLSRRMCEYGNIHVDSRFLKPLSVDTGTEYELPKHLYPPMRSDPILMIHPSYKRYLGIKQCFPAPCTHKTFIPSCADLGIPVSQPQLFKQPSVPTASKRAKQDFPLTQQYQPVYSQAPPPPYWASIKENGGGMQPFYAQASTSVASLDQLNARDMMFQQSQAEATTAMMKMPTSCYSSTQSLDYGGGMTSATSTAESAMQNTRRMPKSGKTRAMRFHSFHGDRES</sequence>
<gene>
    <name evidence="2" type="ORF">NMOB1V02_LOCUS665</name>
</gene>
<keyword evidence="3" id="KW-1185">Reference proteome</keyword>
<protein>
    <submittedName>
        <fullName evidence="2">Uncharacterized protein</fullName>
    </submittedName>
</protein>
<accession>A0A7R9BDY7</accession>
<dbReference type="EMBL" id="CAJPEX010000059">
    <property type="protein sequence ID" value="CAG0912895.1"/>
    <property type="molecule type" value="Genomic_DNA"/>
</dbReference>
<feature type="compositionally biased region" description="Polar residues" evidence="1">
    <location>
        <begin position="283"/>
        <end position="297"/>
    </location>
</feature>
<dbReference type="OrthoDB" id="6369083at2759"/>
<dbReference type="AlphaFoldDB" id="A0A7R9BDY7"/>
<evidence type="ECO:0000256" key="1">
    <source>
        <dbReference type="SAM" id="MobiDB-lite"/>
    </source>
</evidence>
<name>A0A7R9BDY7_9CRUS</name>
<feature type="region of interest" description="Disordered" evidence="1">
    <location>
        <begin position="281"/>
        <end position="319"/>
    </location>
</feature>
<evidence type="ECO:0000313" key="3">
    <source>
        <dbReference type="Proteomes" id="UP000678499"/>
    </source>
</evidence>
<feature type="compositionally biased region" description="Basic residues" evidence="1">
    <location>
        <begin position="298"/>
        <end position="312"/>
    </location>
</feature>